<protein>
    <submittedName>
        <fullName evidence="1">Uncharacterized protein</fullName>
    </submittedName>
</protein>
<evidence type="ECO:0000313" key="1">
    <source>
        <dbReference type="EMBL" id="KAI3778465.1"/>
    </source>
</evidence>
<dbReference type="EMBL" id="CM042010">
    <property type="protein sequence ID" value="KAI3778465.1"/>
    <property type="molecule type" value="Genomic_DNA"/>
</dbReference>
<sequence>MGAPKQKWTSEEEAALKAGILKHGAGKWRIILKDPEFSSVLYLHSNVDLKVCIFHSFYAIFWWKVLEKARLALKRVQHVPKDDNPLAVAIADPSDEDSGDMRPIHYIACDNGFVKLTKAEKRAKLKKLRKEAKKQGTPVTELEEVQQSSQAEVLLAELGTATLTDPEENIKFLKEMLQICKDGNQEISVLGLKSLLAVFKDITPGTMLVELLKSSSSGDPRSSWKVLIMDKVIVKVMSSVCKMTDITDRGVSYTDTDEIYAQMSLRSVNSEKDVLPIPDFGMKPSRHPSEFFCKTLTPSDTNRHGSFSVVPRRPAE</sequence>
<name>A0ACB9G5X4_CICIN</name>
<proteinExistence type="predicted"/>
<accession>A0ACB9G5X4</accession>
<reference evidence="2" key="1">
    <citation type="journal article" date="2022" name="Mol. Ecol. Resour.">
        <title>The genomes of chicory, endive, great burdock and yacon provide insights into Asteraceae palaeo-polyploidization history and plant inulin production.</title>
        <authorList>
            <person name="Fan W."/>
            <person name="Wang S."/>
            <person name="Wang H."/>
            <person name="Wang A."/>
            <person name="Jiang F."/>
            <person name="Liu H."/>
            <person name="Zhao H."/>
            <person name="Xu D."/>
            <person name="Zhang Y."/>
        </authorList>
    </citation>
    <scope>NUCLEOTIDE SEQUENCE [LARGE SCALE GENOMIC DNA]</scope>
    <source>
        <strain evidence="2">cv. Punajuju</strain>
    </source>
</reference>
<gene>
    <name evidence="1" type="ORF">L2E82_07794</name>
</gene>
<comment type="caution">
    <text evidence="1">The sequence shown here is derived from an EMBL/GenBank/DDBJ whole genome shotgun (WGS) entry which is preliminary data.</text>
</comment>
<evidence type="ECO:0000313" key="2">
    <source>
        <dbReference type="Proteomes" id="UP001055811"/>
    </source>
</evidence>
<organism evidence="1 2">
    <name type="scientific">Cichorium intybus</name>
    <name type="common">Chicory</name>
    <dbReference type="NCBI Taxonomy" id="13427"/>
    <lineage>
        <taxon>Eukaryota</taxon>
        <taxon>Viridiplantae</taxon>
        <taxon>Streptophyta</taxon>
        <taxon>Embryophyta</taxon>
        <taxon>Tracheophyta</taxon>
        <taxon>Spermatophyta</taxon>
        <taxon>Magnoliopsida</taxon>
        <taxon>eudicotyledons</taxon>
        <taxon>Gunneridae</taxon>
        <taxon>Pentapetalae</taxon>
        <taxon>asterids</taxon>
        <taxon>campanulids</taxon>
        <taxon>Asterales</taxon>
        <taxon>Asteraceae</taxon>
        <taxon>Cichorioideae</taxon>
        <taxon>Cichorieae</taxon>
        <taxon>Cichoriinae</taxon>
        <taxon>Cichorium</taxon>
    </lineage>
</organism>
<reference evidence="1 2" key="2">
    <citation type="journal article" date="2022" name="Mol. Ecol. Resour.">
        <title>The genomes of chicory, endive, great burdock and yacon provide insights into Asteraceae paleo-polyploidization history and plant inulin production.</title>
        <authorList>
            <person name="Fan W."/>
            <person name="Wang S."/>
            <person name="Wang H."/>
            <person name="Wang A."/>
            <person name="Jiang F."/>
            <person name="Liu H."/>
            <person name="Zhao H."/>
            <person name="Xu D."/>
            <person name="Zhang Y."/>
        </authorList>
    </citation>
    <scope>NUCLEOTIDE SEQUENCE [LARGE SCALE GENOMIC DNA]</scope>
    <source>
        <strain evidence="2">cv. Punajuju</strain>
        <tissue evidence="1">Leaves</tissue>
    </source>
</reference>
<dbReference type="Proteomes" id="UP001055811">
    <property type="component" value="Linkage Group LG02"/>
</dbReference>
<keyword evidence="2" id="KW-1185">Reference proteome</keyword>